<dbReference type="Pfam" id="PF03799">
    <property type="entry name" value="FtsQ_DivIB_C"/>
    <property type="match status" value="1"/>
</dbReference>
<dbReference type="Proteomes" id="UP000789845">
    <property type="component" value="Unassembled WGS sequence"/>
</dbReference>
<dbReference type="HAMAP" id="MF_00912">
    <property type="entry name" value="DivIB"/>
    <property type="match status" value="1"/>
</dbReference>
<evidence type="ECO:0000256" key="5">
    <source>
        <dbReference type="ARBA" id="ARBA00022989"/>
    </source>
</evidence>
<dbReference type="PROSITE" id="PS51779">
    <property type="entry name" value="POTRA"/>
    <property type="match status" value="1"/>
</dbReference>
<sequence>MDFLDYFLFFGRAGGGEFMEKSKIVSLEDRIPKLKQQRRKKANRRLVLLLLLFFTLIACVSYFQSPLSRVKNIDVHGNELYSVDQIVSKSQITTKQNIWKMNKTEIIKEIKKLPEIKEVKIKTVFPNTVKITVSEYKRMAYFVNETTFYPVLENGRILKSQKITLLPINAPFLKDFKEGKVLNEMITSLKEVPPEVVNSISEIQHTPKENDQYHITLYMNDGFEVSATLRTFSEKMLHYPSILSQLDPNVKGVIDLEVGSYFKAYTSEGEEMLEDEGER</sequence>
<keyword evidence="2 8" id="KW-1003">Cell membrane</keyword>
<name>A0A9C7G7R7_9BACI</name>
<gene>
    <name evidence="8 10" type="primary">divIB</name>
    <name evidence="10" type="ORF">NEOCIP111885_01195</name>
</gene>
<evidence type="ECO:0000256" key="7">
    <source>
        <dbReference type="ARBA" id="ARBA00023306"/>
    </source>
</evidence>
<keyword evidence="4 8" id="KW-0812">Transmembrane</keyword>
<evidence type="ECO:0000313" key="11">
    <source>
        <dbReference type="Proteomes" id="UP000789845"/>
    </source>
</evidence>
<dbReference type="InterPro" id="IPR005548">
    <property type="entry name" value="Cell_div_FtsQ/DivIB_C"/>
</dbReference>
<evidence type="ECO:0000256" key="1">
    <source>
        <dbReference type="ARBA" id="ARBA00004370"/>
    </source>
</evidence>
<evidence type="ECO:0000256" key="4">
    <source>
        <dbReference type="ARBA" id="ARBA00022692"/>
    </source>
</evidence>
<keyword evidence="6 8" id="KW-0472">Membrane</keyword>
<keyword evidence="3 8" id="KW-0132">Cell division</keyword>
<dbReference type="Gene3D" id="3.10.20.310">
    <property type="entry name" value="membrane protein fhac"/>
    <property type="match status" value="1"/>
</dbReference>
<feature type="domain" description="POTRA" evidence="9">
    <location>
        <begin position="68"/>
        <end position="136"/>
    </location>
</feature>
<dbReference type="Pfam" id="PF08478">
    <property type="entry name" value="POTRA_1"/>
    <property type="match status" value="1"/>
</dbReference>
<dbReference type="GO" id="GO:0005886">
    <property type="term" value="C:plasma membrane"/>
    <property type="evidence" value="ECO:0007669"/>
    <property type="project" value="UniProtKB-SubCell"/>
</dbReference>
<evidence type="ECO:0000256" key="6">
    <source>
        <dbReference type="ARBA" id="ARBA00023136"/>
    </source>
</evidence>
<dbReference type="InterPro" id="IPR034746">
    <property type="entry name" value="POTRA"/>
</dbReference>
<organism evidence="10 11">
    <name type="scientific">Pseudoneobacillus rhizosphaerae</name>
    <dbReference type="NCBI Taxonomy" id="2880968"/>
    <lineage>
        <taxon>Bacteria</taxon>
        <taxon>Bacillati</taxon>
        <taxon>Bacillota</taxon>
        <taxon>Bacilli</taxon>
        <taxon>Bacillales</taxon>
        <taxon>Bacillaceae</taxon>
        <taxon>Pseudoneobacillus</taxon>
    </lineage>
</organism>
<dbReference type="GO" id="GO:0032153">
    <property type="term" value="C:cell division site"/>
    <property type="evidence" value="ECO:0007669"/>
    <property type="project" value="UniProtKB-UniRule"/>
</dbReference>
<accession>A0A9C7G7R7</accession>
<reference evidence="10" key="1">
    <citation type="submission" date="2021-10" db="EMBL/GenBank/DDBJ databases">
        <authorList>
            <person name="Criscuolo A."/>
        </authorList>
    </citation>
    <scope>NUCLEOTIDE SEQUENCE</scope>
    <source>
        <strain evidence="10">CIP111885</strain>
    </source>
</reference>
<dbReference type="GO" id="GO:0043093">
    <property type="term" value="P:FtsZ-dependent cytokinesis"/>
    <property type="evidence" value="ECO:0007669"/>
    <property type="project" value="UniProtKB-UniRule"/>
</dbReference>
<keyword evidence="5 8" id="KW-1133">Transmembrane helix</keyword>
<comment type="similarity">
    <text evidence="8">Belongs to the FtsQ/DivIB family. DivIB subfamily.</text>
</comment>
<dbReference type="AlphaFoldDB" id="A0A9C7G7R7"/>
<dbReference type="PANTHER" id="PTHR37820:SF1">
    <property type="entry name" value="CELL DIVISION PROTEIN FTSQ"/>
    <property type="match status" value="1"/>
</dbReference>
<keyword evidence="11" id="KW-1185">Reference proteome</keyword>
<dbReference type="InterPro" id="IPR013685">
    <property type="entry name" value="POTRA_FtsQ_type"/>
</dbReference>
<feature type="transmembrane region" description="Helical" evidence="8">
    <location>
        <begin position="46"/>
        <end position="63"/>
    </location>
</feature>
<proteinExistence type="inferred from homology"/>
<comment type="caution">
    <text evidence="10">The sequence shown here is derived from an EMBL/GenBank/DDBJ whole genome shotgun (WGS) entry which is preliminary data.</text>
</comment>
<comment type="subcellular location">
    <subcellularLocation>
        <location evidence="8">Cell membrane</location>
        <topology evidence="8">Single-pass type II membrane protein</topology>
    </subcellularLocation>
    <subcellularLocation>
        <location evidence="1">Membrane</location>
    </subcellularLocation>
    <text evidence="8">Localizes to the division septum.</text>
</comment>
<keyword evidence="7 8" id="KW-0131">Cell cycle</keyword>
<evidence type="ECO:0000256" key="8">
    <source>
        <dbReference type="HAMAP-Rule" id="MF_00912"/>
    </source>
</evidence>
<dbReference type="EMBL" id="CAKJTG010000005">
    <property type="protein sequence ID" value="CAG9607504.1"/>
    <property type="molecule type" value="Genomic_DNA"/>
</dbReference>
<dbReference type="InterPro" id="IPR026580">
    <property type="entry name" value="DivIB"/>
</dbReference>
<evidence type="ECO:0000256" key="2">
    <source>
        <dbReference type="ARBA" id="ARBA00022475"/>
    </source>
</evidence>
<evidence type="ECO:0000256" key="3">
    <source>
        <dbReference type="ARBA" id="ARBA00022618"/>
    </source>
</evidence>
<evidence type="ECO:0000313" key="10">
    <source>
        <dbReference type="EMBL" id="CAG9607504.1"/>
    </source>
</evidence>
<protein>
    <recommendedName>
        <fullName evidence="8">Cell division protein DivIB</fullName>
    </recommendedName>
</protein>
<dbReference type="Gene3D" id="3.40.50.10960">
    <property type="match status" value="1"/>
</dbReference>
<dbReference type="PANTHER" id="PTHR37820">
    <property type="entry name" value="CELL DIVISION PROTEIN DIVIB"/>
    <property type="match status" value="1"/>
</dbReference>
<comment type="function">
    <text evidence="8">Cell division protein that may be involved in stabilizing or promoting the assembly of the division complex.</text>
</comment>
<evidence type="ECO:0000259" key="9">
    <source>
        <dbReference type="PROSITE" id="PS51779"/>
    </source>
</evidence>
<dbReference type="InterPro" id="IPR050487">
    <property type="entry name" value="FtsQ_DivIB"/>
</dbReference>